<dbReference type="SUPFAM" id="SSF47473">
    <property type="entry name" value="EF-hand"/>
    <property type="match status" value="1"/>
</dbReference>
<sequence>MVAEAAPEGCRDLDEAEEAPGQAGEAPEPTEALEVTSEELLEATPEEPDEALEEQEKTPELELEETLEELGAALEEPAFEDPEQTLEEKLDSFLQDEDLSNLWLSDPDAAAVSTDSAEEEDAVGPQPAGAPAAPDGSAAERSDPYSVGEQPDAAPAARSGGLAEGSDPYSIVEAAAAPVLDLTEEGEGGEQPAAPLEASLAEMATLALQLEAIRAMQAGLAPAVGAGKPDRGGEAASVARVAGVKRRATPSAQRWKLQRSIFRALDQDGDGRLSCTELMPFAVLAGFDGSEEDWTEDFADLCETHAGGDEGGPTLPCFRAMLDDLSKNGFYCKDEELAGLYEKIQYHEKNRMALPVAPKATAPSTWVIPEDLLTPAIRVPEPEPWPMLVTLDSPEPQEPAPTAQEEPEPEHIEEDAGPLDYDVSTMLRRDEPEVIDVEEMLREAWEERVATGEKLADPDGEDEVVETWGDADPHLGRGKSAPAPRTPHQSQYETEATEVLEALEDRASERATEVGTMMPPDHETEMATELVADVDVATEVVESLGSKRKLPGGSAVIQPPAPGDESTVLDALLVQAGVAHLAECDVAAEPRERRPSQQDVGSQGPQGGNSERPAKSARRGALRAAGGGGGAAARAPATPVEADSRVELRQELIQLGTRESMRDRRAIPGLAGRIATVHLPALGTATLLGTMADAFKREDVPRPHKLAILYVFHEMLLANCHRADFVADAAKHFLEGIGQTVARVPPDKLGPFIKLIGMWAHVYTDRYLRHLKGAWTSVVRSSVRA</sequence>
<name>A0A7S1L487_ALECA</name>
<protein>
    <recommendedName>
        <fullName evidence="3">EF-hand domain-containing protein</fullName>
    </recommendedName>
</protein>
<reference evidence="4" key="1">
    <citation type="submission" date="2021-01" db="EMBL/GenBank/DDBJ databases">
        <authorList>
            <person name="Corre E."/>
            <person name="Pelletier E."/>
            <person name="Niang G."/>
            <person name="Scheremetjew M."/>
            <person name="Finn R."/>
            <person name="Kale V."/>
            <person name="Holt S."/>
            <person name="Cochrane G."/>
            <person name="Meng A."/>
            <person name="Brown T."/>
            <person name="Cohen L."/>
        </authorList>
    </citation>
    <scope>NUCLEOTIDE SEQUENCE</scope>
    <source>
        <strain evidence="4">OF101</strain>
    </source>
</reference>
<gene>
    <name evidence="4" type="ORF">ACAT0790_LOCUS3488</name>
</gene>
<evidence type="ECO:0000259" key="3">
    <source>
        <dbReference type="PROSITE" id="PS50222"/>
    </source>
</evidence>
<dbReference type="AlphaFoldDB" id="A0A7S1L487"/>
<evidence type="ECO:0000256" key="2">
    <source>
        <dbReference type="SAM" id="MobiDB-lite"/>
    </source>
</evidence>
<keyword evidence="1" id="KW-0106">Calcium</keyword>
<feature type="region of interest" description="Disordered" evidence="2">
    <location>
        <begin position="389"/>
        <end position="418"/>
    </location>
</feature>
<dbReference type="GO" id="GO:0005509">
    <property type="term" value="F:calcium ion binding"/>
    <property type="evidence" value="ECO:0007669"/>
    <property type="project" value="InterPro"/>
</dbReference>
<feature type="region of interest" description="Disordered" evidence="2">
    <location>
        <begin position="1"/>
        <end position="165"/>
    </location>
</feature>
<feature type="compositionally biased region" description="Low complexity" evidence="2">
    <location>
        <begin position="19"/>
        <end position="32"/>
    </location>
</feature>
<evidence type="ECO:0000256" key="1">
    <source>
        <dbReference type="ARBA" id="ARBA00022837"/>
    </source>
</evidence>
<dbReference type="InterPro" id="IPR018247">
    <property type="entry name" value="EF_Hand_1_Ca_BS"/>
</dbReference>
<feature type="compositionally biased region" description="Acidic residues" evidence="2">
    <location>
        <begin position="405"/>
        <end position="417"/>
    </location>
</feature>
<dbReference type="PROSITE" id="PS50222">
    <property type="entry name" value="EF_HAND_2"/>
    <property type="match status" value="1"/>
</dbReference>
<feature type="compositionally biased region" description="Low complexity" evidence="2">
    <location>
        <begin position="123"/>
        <end position="137"/>
    </location>
</feature>
<dbReference type="InterPro" id="IPR011992">
    <property type="entry name" value="EF-hand-dom_pair"/>
</dbReference>
<feature type="domain" description="EF-hand" evidence="3">
    <location>
        <begin position="253"/>
        <end position="288"/>
    </location>
</feature>
<feature type="compositionally biased region" description="Acidic residues" evidence="2">
    <location>
        <begin position="36"/>
        <end position="53"/>
    </location>
</feature>
<feature type="non-terminal residue" evidence="4">
    <location>
        <position position="785"/>
    </location>
</feature>
<dbReference type="InterPro" id="IPR002048">
    <property type="entry name" value="EF_hand_dom"/>
</dbReference>
<proteinExistence type="predicted"/>
<feature type="region of interest" description="Disordered" evidence="2">
    <location>
        <begin position="469"/>
        <end position="492"/>
    </location>
</feature>
<feature type="region of interest" description="Disordered" evidence="2">
    <location>
        <begin position="588"/>
        <end position="643"/>
    </location>
</feature>
<dbReference type="EMBL" id="HBGE01005700">
    <property type="protein sequence ID" value="CAD9092516.1"/>
    <property type="molecule type" value="Transcribed_RNA"/>
</dbReference>
<accession>A0A7S1L487</accession>
<organism evidence="4">
    <name type="scientific">Alexandrium catenella</name>
    <name type="common">Red tide dinoflagellate</name>
    <name type="synonym">Gonyaulax catenella</name>
    <dbReference type="NCBI Taxonomy" id="2925"/>
    <lineage>
        <taxon>Eukaryota</taxon>
        <taxon>Sar</taxon>
        <taxon>Alveolata</taxon>
        <taxon>Dinophyceae</taxon>
        <taxon>Gonyaulacales</taxon>
        <taxon>Pyrocystaceae</taxon>
        <taxon>Alexandrium</taxon>
    </lineage>
</organism>
<evidence type="ECO:0000313" key="4">
    <source>
        <dbReference type="EMBL" id="CAD9092516.1"/>
    </source>
</evidence>
<dbReference type="PROSITE" id="PS00018">
    <property type="entry name" value="EF_HAND_1"/>
    <property type="match status" value="1"/>
</dbReference>